<evidence type="ECO:0000256" key="1">
    <source>
        <dbReference type="ARBA" id="ARBA00022741"/>
    </source>
</evidence>
<feature type="region of interest" description="Disordered" evidence="3">
    <location>
        <begin position="1"/>
        <end position="41"/>
    </location>
</feature>
<feature type="domain" description="SF3 helicase" evidence="4">
    <location>
        <begin position="330"/>
        <end position="485"/>
    </location>
</feature>
<dbReference type="STRING" id="147828.A0A4V3SGM4"/>
<keyword evidence="1" id="KW-0547">Nucleotide-binding</keyword>
<protein>
    <recommendedName>
        <fullName evidence="4">SF3 helicase domain-containing protein</fullName>
    </recommendedName>
</protein>
<name>A0A4V3SGM4_OPIFE</name>
<dbReference type="AlphaFoldDB" id="A0A4V3SGM4"/>
<sequence>MEGPAGRSPVYEGTQPSPTLSYNQWIEYSNAQPPSPDLFSDSAVDEEFWTSRQYDPQEADTIPVPETPPAQYRPPMSDMSNVWHSRRRQLFSPDPSTQDNNKLWTFIYRGQPPRFDRTTRASCLYVDHGDHYHFVFECCPQNKTRTIQRLIESGNLDRSQSINIMATVQPVINWNHFAAYLVRAAQTPIICIGKKLEHLREDLYMVPRERKDCATLLRDERGSRQKHNNITRKRRLDLMRELVTAYDARSYNELYMKLSVEHTDDIYAEYGPTWKETADHAITNYCKKIIIEQQTMTFAEILNSNHHSRTCQHPGNTIDGERWLDQLMQVNNINKKDILQSLTLIMNKSLKRKNAFVIEGPTTTGKTLFVKLIAENYVYGTVQRSGDHSQFFLMNLLNKTLALMEEPRITQLTVNDFKELLGGNPFDIHVKHQKDERLDRLPVLITTNNRLTYYVLDSDAKAILERCFYYNFTVKVGSEELPEPPCQLCTCHFRNWYMKNL</sequence>
<comment type="caution">
    <text evidence="5">The sequence shown here is derived from an EMBL/GenBank/DDBJ whole genome shotgun (WGS) entry which is preliminary data.</text>
</comment>
<reference evidence="5 6" key="1">
    <citation type="journal article" date="2019" name="BMC Genomics">
        <title>New insights from Opisthorchis felineus genome: update on genomics of the epidemiologically important liver flukes.</title>
        <authorList>
            <person name="Ershov N.I."/>
            <person name="Mordvinov V.A."/>
            <person name="Prokhortchouk E.B."/>
            <person name="Pakharukova M.Y."/>
            <person name="Gunbin K.V."/>
            <person name="Ustyantsev K."/>
            <person name="Genaev M.A."/>
            <person name="Blinov A.G."/>
            <person name="Mazur A."/>
            <person name="Boulygina E."/>
            <person name="Tsygankova S."/>
            <person name="Khrameeva E."/>
            <person name="Chekanov N."/>
            <person name="Fan G."/>
            <person name="Xiao A."/>
            <person name="Zhang H."/>
            <person name="Xu X."/>
            <person name="Yang H."/>
            <person name="Solovyev V."/>
            <person name="Lee S.M."/>
            <person name="Liu X."/>
            <person name="Afonnikov D.A."/>
            <person name="Skryabin K.G."/>
        </authorList>
    </citation>
    <scope>NUCLEOTIDE SEQUENCE [LARGE SCALE GENOMIC DNA]</scope>
    <source>
        <strain evidence="5">AK-0245</strain>
        <tissue evidence="5">Whole organism</tissue>
    </source>
</reference>
<dbReference type="InterPro" id="IPR027417">
    <property type="entry name" value="P-loop_NTPase"/>
</dbReference>
<dbReference type="InterPro" id="IPR014015">
    <property type="entry name" value="Helicase_SF3_DNA-vir"/>
</dbReference>
<dbReference type="EMBL" id="SJOL01003214">
    <property type="protein sequence ID" value="TGZ72894.1"/>
    <property type="molecule type" value="Genomic_DNA"/>
</dbReference>
<feature type="compositionally biased region" description="Polar residues" evidence="3">
    <location>
        <begin position="14"/>
        <end position="32"/>
    </location>
</feature>
<evidence type="ECO:0000256" key="3">
    <source>
        <dbReference type="SAM" id="MobiDB-lite"/>
    </source>
</evidence>
<evidence type="ECO:0000313" key="5">
    <source>
        <dbReference type="EMBL" id="TGZ72894.1"/>
    </source>
</evidence>
<evidence type="ECO:0000313" key="6">
    <source>
        <dbReference type="Proteomes" id="UP000308267"/>
    </source>
</evidence>
<dbReference type="Gene3D" id="3.40.50.300">
    <property type="entry name" value="P-loop containing nucleotide triphosphate hydrolases"/>
    <property type="match status" value="1"/>
</dbReference>
<dbReference type="GO" id="GO:0019079">
    <property type="term" value="P:viral genome replication"/>
    <property type="evidence" value="ECO:0007669"/>
    <property type="project" value="InterPro"/>
</dbReference>
<dbReference type="InterPro" id="IPR001257">
    <property type="entry name" value="Parvovirus_NS1_helicase"/>
</dbReference>
<proteinExistence type="predicted"/>
<dbReference type="Pfam" id="PF01057">
    <property type="entry name" value="Parvo_NS1"/>
    <property type="match status" value="1"/>
</dbReference>
<gene>
    <name evidence="5" type="ORF">CRM22_001814</name>
</gene>
<accession>A0A4V3SGM4</accession>
<organism evidence="5 6">
    <name type="scientific">Opisthorchis felineus</name>
    <dbReference type="NCBI Taxonomy" id="147828"/>
    <lineage>
        <taxon>Eukaryota</taxon>
        <taxon>Metazoa</taxon>
        <taxon>Spiralia</taxon>
        <taxon>Lophotrochozoa</taxon>
        <taxon>Platyhelminthes</taxon>
        <taxon>Trematoda</taxon>
        <taxon>Digenea</taxon>
        <taxon>Opisthorchiida</taxon>
        <taxon>Opisthorchiata</taxon>
        <taxon>Opisthorchiidae</taxon>
        <taxon>Opisthorchis</taxon>
    </lineage>
</organism>
<keyword evidence="6" id="KW-1185">Reference proteome</keyword>
<evidence type="ECO:0000256" key="2">
    <source>
        <dbReference type="ARBA" id="ARBA00022840"/>
    </source>
</evidence>
<dbReference type="SUPFAM" id="SSF52540">
    <property type="entry name" value="P-loop containing nucleoside triphosphate hydrolases"/>
    <property type="match status" value="1"/>
</dbReference>
<dbReference type="Proteomes" id="UP000308267">
    <property type="component" value="Unassembled WGS sequence"/>
</dbReference>
<feature type="region of interest" description="Disordered" evidence="3">
    <location>
        <begin position="53"/>
        <end position="77"/>
    </location>
</feature>
<evidence type="ECO:0000259" key="4">
    <source>
        <dbReference type="PROSITE" id="PS51206"/>
    </source>
</evidence>
<dbReference type="PROSITE" id="PS51206">
    <property type="entry name" value="SF3_HELICASE_1"/>
    <property type="match status" value="1"/>
</dbReference>
<dbReference type="OrthoDB" id="6239126at2759"/>
<dbReference type="GO" id="GO:0005524">
    <property type="term" value="F:ATP binding"/>
    <property type="evidence" value="ECO:0007669"/>
    <property type="project" value="UniProtKB-KW"/>
</dbReference>
<keyword evidence="2" id="KW-0067">ATP-binding</keyword>